<reference evidence="1" key="1">
    <citation type="submission" date="2021-01" db="EMBL/GenBank/DDBJ databases">
        <title>Complete genome sequence of Clostridiales bacterium R-7.</title>
        <authorList>
            <person name="Mahoney-Kurpe S.C."/>
            <person name="Palevich N."/>
            <person name="Koike S."/>
            <person name="Moon C.D."/>
            <person name="Attwood G.T."/>
        </authorList>
    </citation>
    <scope>NUCLEOTIDE SEQUENCE</scope>
    <source>
        <strain evidence="1">R-7</strain>
    </source>
</reference>
<name>A0AC61N040_9FIRM</name>
<sequence>MKKTLAILLTLALLLGIAGPSLAEDEWITLRVETYDREIAGLNVTDCWQLKYAQEHFGDPNKIKLEFVSYARWTEGDLLTTALAGGTAPDLCLTYNGGLVQQCIDDEGIWQLDDLLNTYGENLKAFLGDELLTYGQSDHDGDGTPEQWYIPARRISRANVGNFIREDWLKALNMEKPTNIEEFTAYLRAAKEAKLAGENTSPFSFGIYAPDPLYNVRRFTDAFIDFTKVTKEDWFAYCKNPEMLPGSKEGFRWMNTLYHEGIIPETFALTDNDQANDTALIMGYNGFFSQQPDQPWRTDKNYQIELEKNVEGGHWVTVNPFKNESLGGKTLHDMYAPAGLSIIIPLTTDEKTAVAAMKYLDWMAIPENMFAMQNGIEGINYEGLTDDGIPFGVKSADAVPDENKMHAGDICFISNGLCYGDDAKNAAALALPFKGYEDDVVASYADALTDAWTQISFTVSIQADTDYGATVKSAQGKFLADVVSCDPAEFDAVYDAGIQDILNSGAQQMIDEFRAAYNAGNYRGVFPGDL</sequence>
<dbReference type="Proteomes" id="UP000682782">
    <property type="component" value="Chromosome"/>
</dbReference>
<evidence type="ECO:0000313" key="2">
    <source>
        <dbReference type="Proteomes" id="UP000682782"/>
    </source>
</evidence>
<protein>
    <submittedName>
        <fullName evidence="1">Extracellular solute-binding protein</fullName>
    </submittedName>
</protein>
<evidence type="ECO:0000313" key="1">
    <source>
        <dbReference type="EMBL" id="QUC68143.1"/>
    </source>
</evidence>
<proteinExistence type="predicted"/>
<keyword evidence="2" id="KW-1185">Reference proteome</keyword>
<accession>A0AC61N040</accession>
<organism evidence="1 2">
    <name type="scientific">Aristaeella hokkaidonensis</name>
    <dbReference type="NCBI Taxonomy" id="3046382"/>
    <lineage>
        <taxon>Bacteria</taxon>
        <taxon>Bacillati</taxon>
        <taxon>Bacillota</taxon>
        <taxon>Clostridia</taxon>
        <taxon>Eubacteriales</taxon>
        <taxon>Aristaeellaceae</taxon>
        <taxon>Aristaeella</taxon>
    </lineage>
</organism>
<dbReference type="EMBL" id="CP068393">
    <property type="protein sequence ID" value="QUC68143.1"/>
    <property type="molecule type" value="Genomic_DNA"/>
</dbReference>
<gene>
    <name evidence="1" type="ORF">JYE49_05470</name>
</gene>